<dbReference type="InterPro" id="IPR007341">
    <property type="entry name" value="Transgly_assoc"/>
</dbReference>
<dbReference type="PANTHER" id="PTHR33884">
    <property type="entry name" value="UPF0410 PROTEIN YMGE"/>
    <property type="match status" value="1"/>
</dbReference>
<dbReference type="PANTHER" id="PTHR33884:SF3">
    <property type="entry name" value="UPF0410 PROTEIN YMGE"/>
    <property type="match status" value="1"/>
</dbReference>
<evidence type="ECO:0000313" key="8">
    <source>
        <dbReference type="EMBL" id="GAA1261037.1"/>
    </source>
</evidence>
<gene>
    <name evidence="8" type="ORF">GCM10009665_58600</name>
</gene>
<evidence type="ECO:0000313" key="9">
    <source>
        <dbReference type="Proteomes" id="UP001500037"/>
    </source>
</evidence>
<keyword evidence="4 7" id="KW-0812">Transmembrane</keyword>
<keyword evidence="6 7" id="KW-0472">Membrane</keyword>
<evidence type="ECO:0000256" key="4">
    <source>
        <dbReference type="ARBA" id="ARBA00022692"/>
    </source>
</evidence>
<comment type="similarity">
    <text evidence="2">Belongs to the UPF0410 family.</text>
</comment>
<evidence type="ECO:0000256" key="2">
    <source>
        <dbReference type="ARBA" id="ARBA00011006"/>
    </source>
</evidence>
<dbReference type="RefSeq" id="WP_344445063.1">
    <property type="nucleotide sequence ID" value="NZ_BAAALF010000143.1"/>
</dbReference>
<feature type="transmembrane region" description="Helical" evidence="7">
    <location>
        <begin position="28"/>
        <end position="51"/>
    </location>
</feature>
<dbReference type="Pfam" id="PF04226">
    <property type="entry name" value="Transgly_assoc"/>
    <property type="match status" value="1"/>
</dbReference>
<evidence type="ECO:0000256" key="1">
    <source>
        <dbReference type="ARBA" id="ARBA00004651"/>
    </source>
</evidence>
<keyword evidence="5 7" id="KW-1133">Transmembrane helix</keyword>
<accession>A0ABP4HEM7</accession>
<evidence type="ECO:0000256" key="3">
    <source>
        <dbReference type="ARBA" id="ARBA00022475"/>
    </source>
</evidence>
<dbReference type="EMBL" id="BAAALF010000143">
    <property type="protein sequence ID" value="GAA1261037.1"/>
    <property type="molecule type" value="Genomic_DNA"/>
</dbReference>
<evidence type="ECO:0000256" key="5">
    <source>
        <dbReference type="ARBA" id="ARBA00022989"/>
    </source>
</evidence>
<dbReference type="Proteomes" id="UP001500037">
    <property type="component" value="Unassembled WGS sequence"/>
</dbReference>
<keyword evidence="3" id="KW-1003">Cell membrane</keyword>
<evidence type="ECO:0000256" key="6">
    <source>
        <dbReference type="ARBA" id="ARBA00023136"/>
    </source>
</evidence>
<name>A0ABP4HEM7_9ACTN</name>
<proteinExistence type="inferred from homology"/>
<comment type="subcellular location">
    <subcellularLocation>
        <location evidence="1">Cell membrane</location>
        <topology evidence="1">Multi-pass membrane protein</topology>
    </subcellularLocation>
</comment>
<protein>
    <submittedName>
        <fullName evidence="8">GlsB/YeaQ/YmgE family stress response membrane protein</fullName>
    </submittedName>
</protein>
<sequence length="88" mass="9487">MSFIGWIVLGLLAGLAARLILPGRDRAGLFASTLLGIVGASVGGWLSVHLLHRAVPKHFYDPATWVSAIVGSLVLLIAYRVLRILSRR</sequence>
<feature type="transmembrane region" description="Helical" evidence="7">
    <location>
        <begin position="63"/>
        <end position="82"/>
    </location>
</feature>
<evidence type="ECO:0000256" key="7">
    <source>
        <dbReference type="SAM" id="Phobius"/>
    </source>
</evidence>
<reference evidence="9" key="1">
    <citation type="journal article" date="2019" name="Int. J. Syst. Evol. Microbiol.">
        <title>The Global Catalogue of Microorganisms (GCM) 10K type strain sequencing project: providing services to taxonomists for standard genome sequencing and annotation.</title>
        <authorList>
            <consortium name="The Broad Institute Genomics Platform"/>
            <consortium name="The Broad Institute Genome Sequencing Center for Infectious Disease"/>
            <person name="Wu L."/>
            <person name="Ma J."/>
        </authorList>
    </citation>
    <scope>NUCLEOTIDE SEQUENCE [LARGE SCALE GENOMIC DNA]</scope>
    <source>
        <strain evidence="9">JCM 13004</strain>
    </source>
</reference>
<organism evidence="8 9">
    <name type="scientific">Kitasatospora nipponensis</name>
    <dbReference type="NCBI Taxonomy" id="258049"/>
    <lineage>
        <taxon>Bacteria</taxon>
        <taxon>Bacillati</taxon>
        <taxon>Actinomycetota</taxon>
        <taxon>Actinomycetes</taxon>
        <taxon>Kitasatosporales</taxon>
        <taxon>Streptomycetaceae</taxon>
        <taxon>Kitasatospora</taxon>
    </lineage>
</organism>
<keyword evidence="9" id="KW-1185">Reference proteome</keyword>
<comment type="caution">
    <text evidence="8">The sequence shown here is derived from an EMBL/GenBank/DDBJ whole genome shotgun (WGS) entry which is preliminary data.</text>
</comment>